<proteinExistence type="predicted"/>
<dbReference type="GO" id="GO:0071949">
    <property type="term" value="F:FAD binding"/>
    <property type="evidence" value="ECO:0007669"/>
    <property type="project" value="InterPro"/>
</dbReference>
<dbReference type="RefSeq" id="WP_106349012.1">
    <property type="nucleotide sequence ID" value="NZ_PVUE01000007.1"/>
</dbReference>
<dbReference type="Gene3D" id="3.50.50.60">
    <property type="entry name" value="FAD/NAD(P)-binding domain"/>
    <property type="match status" value="1"/>
</dbReference>
<dbReference type="PANTHER" id="PTHR13789">
    <property type="entry name" value="MONOOXYGENASE"/>
    <property type="match status" value="1"/>
</dbReference>
<dbReference type="PANTHER" id="PTHR13789:SF268">
    <property type="entry name" value="5-METHYLPHENAZINE-1-CARBOXYLATE 1-MONOOXYGENASE"/>
    <property type="match status" value="1"/>
</dbReference>
<protein>
    <submittedName>
        <fullName evidence="4">2-polyprenyl-6-methoxyphenol hydroxylase-like FAD-dependent oxidoreductase</fullName>
    </submittedName>
</protein>
<dbReference type="InterPro" id="IPR002938">
    <property type="entry name" value="FAD-bd"/>
</dbReference>
<dbReference type="GO" id="GO:0004497">
    <property type="term" value="F:monooxygenase activity"/>
    <property type="evidence" value="ECO:0007669"/>
    <property type="project" value="UniProtKB-KW"/>
</dbReference>
<evidence type="ECO:0000313" key="4">
    <source>
        <dbReference type="EMBL" id="PRZ42073.1"/>
    </source>
</evidence>
<name>A0A2T1A0E5_9ACTN</name>
<dbReference type="Proteomes" id="UP000237752">
    <property type="component" value="Unassembled WGS sequence"/>
</dbReference>
<dbReference type="SUPFAM" id="SSF54373">
    <property type="entry name" value="FAD-linked reductases, C-terminal domain"/>
    <property type="match status" value="1"/>
</dbReference>
<dbReference type="Gene3D" id="3.30.9.30">
    <property type="match status" value="1"/>
</dbReference>
<dbReference type="SUPFAM" id="SSF51905">
    <property type="entry name" value="FAD/NAD(P)-binding domain"/>
    <property type="match status" value="1"/>
</dbReference>
<sequence length="418" mass="45225">MSIVIAGGGIGGLTAALSLHAAGITDVSVAEAALEVQPIGVGINLPPHAVRELTELGLGDGLASLGAQSTELAYYDPMGELIWSEPRGLAADYRWPQYSVHRGKLQQLLAEAVVARFGPDAVQSGMRITGFHQHDGGVTCEFQNRRSDTTASTTASLLIGADGIRSSVRRVLRPDEGPLSWSGWLMWRGVTWAPSFLSGTSMVIVGDEVQRVVAYPISGPRADGLVLVNWILSRRTDETATESERGNWTQPADKRDLVQYVDSMRFDWLDIASLIGNAEAAYEYPKVDLEPLDRWTDGRVTLLGDAAHAMYPFGSNGASQAIIDARVLALELATHDDEIEALASYEEARRPVTTQVQLANRRQDGEVMTRVSELARGSAVGDAADELKSVEVQYKRLAGFEAETLNTRPSLSVPGREK</sequence>
<dbReference type="EMBL" id="PVUE01000007">
    <property type="protein sequence ID" value="PRZ42073.1"/>
    <property type="molecule type" value="Genomic_DNA"/>
</dbReference>
<comment type="caution">
    <text evidence="4">The sequence shown here is derived from an EMBL/GenBank/DDBJ whole genome shotgun (WGS) entry which is preliminary data.</text>
</comment>
<keyword evidence="1" id="KW-0560">Oxidoreductase</keyword>
<keyword evidence="5" id="KW-1185">Reference proteome</keyword>
<evidence type="ECO:0000256" key="2">
    <source>
        <dbReference type="ARBA" id="ARBA00023033"/>
    </source>
</evidence>
<dbReference type="OrthoDB" id="9782160at2"/>
<organism evidence="4 5">
    <name type="scientific">Antricoccus suffuscus</name>
    <dbReference type="NCBI Taxonomy" id="1629062"/>
    <lineage>
        <taxon>Bacteria</taxon>
        <taxon>Bacillati</taxon>
        <taxon>Actinomycetota</taxon>
        <taxon>Actinomycetes</taxon>
        <taxon>Geodermatophilales</taxon>
        <taxon>Antricoccaceae</taxon>
        <taxon>Antricoccus</taxon>
    </lineage>
</organism>
<feature type="domain" description="FAD-binding" evidence="3">
    <location>
        <begin position="2"/>
        <end position="356"/>
    </location>
</feature>
<evidence type="ECO:0000259" key="3">
    <source>
        <dbReference type="Pfam" id="PF01494"/>
    </source>
</evidence>
<dbReference type="InterPro" id="IPR050493">
    <property type="entry name" value="FAD-dep_Monooxygenase_BioMet"/>
</dbReference>
<gene>
    <name evidence="4" type="ORF">CLV47_107201</name>
</gene>
<keyword evidence="2" id="KW-0503">Monooxygenase</keyword>
<dbReference type="Pfam" id="PF01494">
    <property type="entry name" value="FAD_binding_3"/>
    <property type="match status" value="1"/>
</dbReference>
<evidence type="ECO:0000313" key="5">
    <source>
        <dbReference type="Proteomes" id="UP000237752"/>
    </source>
</evidence>
<reference evidence="4 5" key="1">
    <citation type="submission" date="2018-03" db="EMBL/GenBank/DDBJ databases">
        <title>Genomic Encyclopedia of Archaeal and Bacterial Type Strains, Phase II (KMG-II): from individual species to whole genera.</title>
        <authorList>
            <person name="Goeker M."/>
        </authorList>
    </citation>
    <scope>NUCLEOTIDE SEQUENCE [LARGE SCALE GENOMIC DNA]</scope>
    <source>
        <strain evidence="4 5">DSM 100065</strain>
    </source>
</reference>
<dbReference type="AlphaFoldDB" id="A0A2T1A0E5"/>
<dbReference type="PRINTS" id="PR00420">
    <property type="entry name" value="RNGMNOXGNASE"/>
</dbReference>
<evidence type="ECO:0000256" key="1">
    <source>
        <dbReference type="ARBA" id="ARBA00023002"/>
    </source>
</evidence>
<accession>A0A2T1A0E5</accession>
<dbReference type="NCBIfam" id="NF005720">
    <property type="entry name" value="PRK07538.1"/>
    <property type="match status" value="1"/>
</dbReference>
<dbReference type="InterPro" id="IPR036188">
    <property type="entry name" value="FAD/NAD-bd_sf"/>
</dbReference>